<comment type="caution">
    <text evidence="2">The sequence shown here is derived from an EMBL/GenBank/DDBJ whole genome shotgun (WGS) entry which is preliminary data.</text>
</comment>
<feature type="signal peptide" evidence="1">
    <location>
        <begin position="1"/>
        <end position="18"/>
    </location>
</feature>
<organism evidence="2 3">
    <name type="scientific">Caenorhabditis auriculariae</name>
    <dbReference type="NCBI Taxonomy" id="2777116"/>
    <lineage>
        <taxon>Eukaryota</taxon>
        <taxon>Metazoa</taxon>
        <taxon>Ecdysozoa</taxon>
        <taxon>Nematoda</taxon>
        <taxon>Chromadorea</taxon>
        <taxon>Rhabditida</taxon>
        <taxon>Rhabditina</taxon>
        <taxon>Rhabditomorpha</taxon>
        <taxon>Rhabditoidea</taxon>
        <taxon>Rhabditidae</taxon>
        <taxon>Peloderinae</taxon>
        <taxon>Caenorhabditis</taxon>
    </lineage>
</organism>
<dbReference type="OrthoDB" id="6083863at2759"/>
<gene>
    <name evidence="2" type="ORF">CAUJ_LOCUS10422</name>
</gene>
<feature type="chain" id="PRO_5035764882" description="Protein sleepless" evidence="1">
    <location>
        <begin position="19"/>
        <end position="158"/>
    </location>
</feature>
<dbReference type="EMBL" id="CAJGYM010000045">
    <property type="protein sequence ID" value="CAD6194503.1"/>
    <property type="molecule type" value="Genomic_DNA"/>
</dbReference>
<evidence type="ECO:0000256" key="1">
    <source>
        <dbReference type="SAM" id="SignalP"/>
    </source>
</evidence>
<keyword evidence="1" id="KW-0732">Signal</keyword>
<sequence>MHVLSLCVLASIVVATSSLSCYICNSLMQSDCEDNYQQFLRPCPVKSFGGQKAVKPIACRVSRQYISDEYSIVRECAYTGEDVVGKSNKGSMGGLASFLTVLGQARLQLGRFPDLLPHCFCVIVFFPLPFLLNSPLSKRSIFPSLNNFKKGLHSPVIS</sequence>
<evidence type="ECO:0000313" key="3">
    <source>
        <dbReference type="Proteomes" id="UP000835052"/>
    </source>
</evidence>
<protein>
    <recommendedName>
        <fullName evidence="4">Protein sleepless</fullName>
    </recommendedName>
</protein>
<keyword evidence="3" id="KW-1185">Reference proteome</keyword>
<name>A0A8S1HDD8_9PELO</name>
<reference evidence="2" key="1">
    <citation type="submission" date="2020-10" db="EMBL/GenBank/DDBJ databases">
        <authorList>
            <person name="Kikuchi T."/>
        </authorList>
    </citation>
    <scope>NUCLEOTIDE SEQUENCE</scope>
    <source>
        <strain evidence="2">NKZ352</strain>
    </source>
</reference>
<dbReference type="Proteomes" id="UP000835052">
    <property type="component" value="Unassembled WGS sequence"/>
</dbReference>
<evidence type="ECO:0000313" key="2">
    <source>
        <dbReference type="EMBL" id="CAD6194503.1"/>
    </source>
</evidence>
<accession>A0A8S1HDD8</accession>
<dbReference type="AlphaFoldDB" id="A0A8S1HDD8"/>
<evidence type="ECO:0008006" key="4">
    <source>
        <dbReference type="Google" id="ProtNLM"/>
    </source>
</evidence>
<proteinExistence type="predicted"/>